<dbReference type="GO" id="GO:0016020">
    <property type="term" value="C:membrane"/>
    <property type="evidence" value="ECO:0007669"/>
    <property type="project" value="UniProtKB-SubCell"/>
</dbReference>
<keyword evidence="4 7" id="KW-0472">Membrane</keyword>
<name>A0AAI9UTA7_9PEZI</name>
<evidence type="ECO:0000256" key="4">
    <source>
        <dbReference type="ARBA" id="ARBA00023136"/>
    </source>
</evidence>
<feature type="region of interest" description="Disordered" evidence="6">
    <location>
        <begin position="451"/>
        <end position="553"/>
    </location>
</feature>
<evidence type="ECO:0000256" key="5">
    <source>
        <dbReference type="ARBA" id="ARBA00038359"/>
    </source>
</evidence>
<feature type="transmembrane region" description="Helical" evidence="7">
    <location>
        <begin position="181"/>
        <end position="202"/>
    </location>
</feature>
<evidence type="ECO:0000313" key="9">
    <source>
        <dbReference type="EMBL" id="KAK1462502.1"/>
    </source>
</evidence>
<evidence type="ECO:0000313" key="10">
    <source>
        <dbReference type="Proteomes" id="UP001239213"/>
    </source>
</evidence>
<reference evidence="9" key="1">
    <citation type="submission" date="2016-11" db="EMBL/GenBank/DDBJ databases">
        <title>The genome sequence of Colletotrichum cuscutae.</title>
        <authorList>
            <person name="Baroncelli R."/>
        </authorList>
    </citation>
    <scope>NUCLEOTIDE SEQUENCE</scope>
    <source>
        <strain evidence="9">IMI 304802</strain>
    </source>
</reference>
<feature type="transmembrane region" description="Helical" evidence="7">
    <location>
        <begin position="257"/>
        <end position="280"/>
    </location>
</feature>
<keyword evidence="2 7" id="KW-0812">Transmembrane</keyword>
<proteinExistence type="inferred from homology"/>
<dbReference type="InterPro" id="IPR049326">
    <property type="entry name" value="Rhodopsin_dom_fungi"/>
</dbReference>
<keyword evidence="10" id="KW-1185">Reference proteome</keyword>
<feature type="region of interest" description="Disordered" evidence="6">
    <location>
        <begin position="120"/>
        <end position="140"/>
    </location>
</feature>
<feature type="transmembrane region" description="Helical" evidence="7">
    <location>
        <begin position="342"/>
        <end position="364"/>
    </location>
</feature>
<comment type="similarity">
    <text evidence="5">Belongs to the SAT4 family.</text>
</comment>
<organism evidence="9 10">
    <name type="scientific">Colletotrichum cuscutae</name>
    <dbReference type="NCBI Taxonomy" id="1209917"/>
    <lineage>
        <taxon>Eukaryota</taxon>
        <taxon>Fungi</taxon>
        <taxon>Dikarya</taxon>
        <taxon>Ascomycota</taxon>
        <taxon>Pezizomycotina</taxon>
        <taxon>Sordariomycetes</taxon>
        <taxon>Hypocreomycetidae</taxon>
        <taxon>Glomerellales</taxon>
        <taxon>Glomerellaceae</taxon>
        <taxon>Colletotrichum</taxon>
        <taxon>Colletotrichum acutatum species complex</taxon>
    </lineage>
</organism>
<feature type="domain" description="Rhodopsin" evidence="8">
    <location>
        <begin position="198"/>
        <end position="437"/>
    </location>
</feature>
<comment type="caution">
    <text evidence="9">The sequence shown here is derived from an EMBL/GenBank/DDBJ whole genome shotgun (WGS) entry which is preliminary data.</text>
</comment>
<evidence type="ECO:0000256" key="7">
    <source>
        <dbReference type="SAM" id="Phobius"/>
    </source>
</evidence>
<feature type="transmembrane region" description="Helical" evidence="7">
    <location>
        <begin position="214"/>
        <end position="237"/>
    </location>
</feature>
<evidence type="ECO:0000256" key="1">
    <source>
        <dbReference type="ARBA" id="ARBA00004141"/>
    </source>
</evidence>
<sequence>MWFAPSADICSHQGRHLLPAFNIAQHAKISLQYGIDSPEAAIEASRGGLPMLHSARFCAGVSVTIRGAGVSLLSSSTHAAWQQQGQAALARAQERNSVFFFPHCPGTHIFNKVPPIPLRSCQDGEPEERRPESAVPLTAPPLTNTTRRSIPFSFARVRISKTLNRLVPIAMAEIENRGPQLVAVGITLVTTAIVATTLRCYVRIFLVKNFGVDDWCMLAAITSFILFVACAITGVHYGTGRHKVNLTDDQWSTAMMFWWYCYLWYCLSMIASKISIGYFLLRITVRKVDVWIIYSVMMMTVCTGVVFFFVTLLQCQPISYFWNNTTQSGRCIPVDVIIALTYLYSAFSVICDFTFAILPIVLIWKLKMDHKTKLALVPIMAMACIASAAVVVRMPFVKDFKNPDFLYATVDIAIWSTTEQGLAITAGSLATIRPLFRLVGYRLGFTSMGPSQLHDSERGAPSAMGGNIKNVSNSSSSRDQRRGPFSLTTFMSKDESESHEMGSGSEQERNQQQKMSSSKRARGWESTGRRDNESETELTFEASKESVGSDRDNIVVVQTFSLREDRL</sequence>
<gene>
    <name evidence="9" type="ORF">CCUS01_08689</name>
</gene>
<dbReference type="PANTHER" id="PTHR33048">
    <property type="entry name" value="PTH11-LIKE INTEGRAL MEMBRANE PROTEIN (AFU_ORTHOLOGUE AFUA_5G11245)"/>
    <property type="match status" value="1"/>
</dbReference>
<dbReference type="AlphaFoldDB" id="A0AAI9UTA7"/>
<dbReference type="Pfam" id="PF20684">
    <property type="entry name" value="Fung_rhodopsin"/>
    <property type="match status" value="1"/>
</dbReference>
<protein>
    <recommendedName>
        <fullName evidence="8">Rhodopsin domain-containing protein</fullName>
    </recommendedName>
</protein>
<dbReference type="PANTHER" id="PTHR33048:SF96">
    <property type="entry name" value="INTEGRAL MEMBRANE PROTEIN"/>
    <property type="match status" value="1"/>
</dbReference>
<feature type="transmembrane region" description="Helical" evidence="7">
    <location>
        <begin position="376"/>
        <end position="396"/>
    </location>
</feature>
<comment type="subcellular location">
    <subcellularLocation>
        <location evidence="1">Membrane</location>
        <topology evidence="1">Multi-pass membrane protein</topology>
    </subcellularLocation>
</comment>
<evidence type="ECO:0000256" key="2">
    <source>
        <dbReference type="ARBA" id="ARBA00022692"/>
    </source>
</evidence>
<keyword evidence="3 7" id="KW-1133">Transmembrane helix</keyword>
<dbReference type="Proteomes" id="UP001239213">
    <property type="component" value="Unassembled WGS sequence"/>
</dbReference>
<feature type="transmembrane region" description="Helical" evidence="7">
    <location>
        <begin position="292"/>
        <end position="313"/>
    </location>
</feature>
<dbReference type="InterPro" id="IPR052337">
    <property type="entry name" value="SAT4-like"/>
</dbReference>
<evidence type="ECO:0000256" key="3">
    <source>
        <dbReference type="ARBA" id="ARBA00022989"/>
    </source>
</evidence>
<evidence type="ECO:0000256" key="6">
    <source>
        <dbReference type="SAM" id="MobiDB-lite"/>
    </source>
</evidence>
<feature type="compositionally biased region" description="Basic and acidic residues" evidence="6">
    <location>
        <begin position="542"/>
        <end position="553"/>
    </location>
</feature>
<evidence type="ECO:0000259" key="8">
    <source>
        <dbReference type="Pfam" id="PF20684"/>
    </source>
</evidence>
<accession>A0AAI9UTA7</accession>
<dbReference type="EMBL" id="MPDP01000270">
    <property type="protein sequence ID" value="KAK1462502.1"/>
    <property type="molecule type" value="Genomic_DNA"/>
</dbReference>
<feature type="compositionally biased region" description="Basic and acidic residues" evidence="6">
    <location>
        <begin position="492"/>
        <end position="511"/>
    </location>
</feature>